<accession>A0A2Z5GB62</accession>
<geneLocation type="plasmid" evidence="2">
    <name>pacpol2</name>
</geneLocation>
<dbReference type="Proteomes" id="UP000253606">
    <property type="component" value="Plasmid pACPOL2"/>
</dbReference>
<keyword evidence="1" id="KW-0614">Plasmid</keyword>
<protein>
    <submittedName>
        <fullName evidence="1">Mobile element protein</fullName>
    </submittedName>
</protein>
<dbReference type="AlphaFoldDB" id="A0A2Z5GB62"/>
<proteinExistence type="predicted"/>
<organism evidence="1 2">
    <name type="scientific">Acidisarcina polymorpha</name>
    <dbReference type="NCBI Taxonomy" id="2211140"/>
    <lineage>
        <taxon>Bacteria</taxon>
        <taxon>Pseudomonadati</taxon>
        <taxon>Acidobacteriota</taxon>
        <taxon>Terriglobia</taxon>
        <taxon>Terriglobales</taxon>
        <taxon>Acidobacteriaceae</taxon>
        <taxon>Acidisarcina</taxon>
    </lineage>
</organism>
<evidence type="ECO:0000313" key="2">
    <source>
        <dbReference type="Proteomes" id="UP000253606"/>
    </source>
</evidence>
<reference evidence="1 2" key="1">
    <citation type="journal article" date="2018" name="Front. Microbiol.">
        <title>Hydrolytic Capabilities as a Key to Environmental Success: Chitinolytic and Cellulolytic Acidobacteria From Acidic Sub-arctic Soils and Boreal Peatlands.</title>
        <authorList>
            <person name="Belova S.E."/>
            <person name="Ravin N.V."/>
            <person name="Pankratov T.A."/>
            <person name="Rakitin A.L."/>
            <person name="Ivanova A.A."/>
            <person name="Beletsky A.V."/>
            <person name="Mardanov A.V."/>
            <person name="Sinninghe Damste J.S."/>
            <person name="Dedysh S.N."/>
        </authorList>
    </citation>
    <scope>NUCLEOTIDE SEQUENCE [LARGE SCALE GENOMIC DNA]</scope>
    <source>
        <strain evidence="1 2">SBC82</strain>
        <plasmid evidence="2">pacpol2</plasmid>
    </source>
</reference>
<keyword evidence="2" id="KW-1185">Reference proteome</keyword>
<dbReference type="EMBL" id="CP030842">
    <property type="protein sequence ID" value="AXC16047.1"/>
    <property type="molecule type" value="Genomic_DNA"/>
</dbReference>
<evidence type="ECO:0000313" key="1">
    <source>
        <dbReference type="EMBL" id="AXC16047.1"/>
    </source>
</evidence>
<dbReference type="KEGG" id="abas:ACPOL_6837"/>
<gene>
    <name evidence="1" type="ORF">ACPOL_6837</name>
</gene>
<sequence length="67" mass="7569">MRQALNPLMAKVLKRLHYPLDVILLCVRWYSVSVESSASGRDDGRSRDLCRSLDGTPQGDQVIVLRL</sequence>
<name>A0A2Z5GB62_9BACT</name>